<feature type="non-terminal residue" evidence="3">
    <location>
        <position position="1"/>
    </location>
</feature>
<evidence type="ECO:0000256" key="1">
    <source>
        <dbReference type="SAM" id="MobiDB-lite"/>
    </source>
</evidence>
<dbReference type="Pfam" id="PF14977">
    <property type="entry name" value="FAM194"/>
    <property type="match status" value="1"/>
</dbReference>
<proteinExistence type="predicted"/>
<feature type="compositionally biased region" description="Gly residues" evidence="1">
    <location>
        <begin position="29"/>
        <end position="51"/>
    </location>
</feature>
<gene>
    <name evidence="3" type="ORF">Ocin01_08093</name>
</gene>
<dbReference type="PANTHER" id="PTHR23093:SF17">
    <property type="entry name" value="GLUTAMATE-RICH PROTEIN 6B"/>
    <property type="match status" value="1"/>
</dbReference>
<dbReference type="InterPro" id="IPR029281">
    <property type="entry name" value="FAM194_C"/>
</dbReference>
<dbReference type="PANTHER" id="PTHR23093">
    <property type="entry name" value="SIMILAR TO CHROMOSOME 3 OPEN READING FRAME 20"/>
    <property type="match status" value="1"/>
</dbReference>
<evidence type="ECO:0000313" key="4">
    <source>
        <dbReference type="Proteomes" id="UP000094527"/>
    </source>
</evidence>
<evidence type="ECO:0000259" key="2">
    <source>
        <dbReference type="Pfam" id="PF14977"/>
    </source>
</evidence>
<dbReference type="Proteomes" id="UP000094527">
    <property type="component" value="Unassembled WGS sequence"/>
</dbReference>
<evidence type="ECO:0000313" key="3">
    <source>
        <dbReference type="EMBL" id="ODM98576.1"/>
    </source>
</evidence>
<reference evidence="3 4" key="1">
    <citation type="journal article" date="2016" name="Genome Biol. Evol.">
        <title>Gene Family Evolution Reflects Adaptation to Soil Environmental Stressors in the Genome of the Collembolan Orchesella cincta.</title>
        <authorList>
            <person name="Faddeeva-Vakhrusheva A."/>
            <person name="Derks M.F."/>
            <person name="Anvar S.Y."/>
            <person name="Agamennone V."/>
            <person name="Suring W."/>
            <person name="Smit S."/>
            <person name="van Straalen N.M."/>
            <person name="Roelofs D."/>
        </authorList>
    </citation>
    <scope>NUCLEOTIDE SEQUENCE [LARGE SCALE GENOMIC DNA]</scope>
    <source>
        <tissue evidence="3">Mixed pool</tissue>
    </source>
</reference>
<comment type="caution">
    <text evidence="3">The sequence shown here is derived from an EMBL/GenBank/DDBJ whole genome shotgun (WGS) entry which is preliminary data.</text>
</comment>
<feature type="domain" description="FAM194 C-terminal" evidence="2">
    <location>
        <begin position="135"/>
        <end position="291"/>
    </location>
</feature>
<sequence length="417" mass="46817">KDTQSQHSQYGGDRYGRNSVSRYGSTRHGVGGRGDGGRGGGGARGGRGGYGSERRGEGLAWSPSSEYYNLFDKEDDTHLDDPAILTANQCWERASKLFKKPNKALVIPPPENLAMYLEKKYPKSRWPRGTPVASRNYPNGSVFVSQYASGSSRVFYPHGGLAVIISAPSPATSRVLVVRDPSDHIFFFDKALLADLNSSGKGTIYGDDGVVKLQYSPIGGFKLDGLERGQRWQWHRGGVRMIMKLNKYISLRISDQNKIFLNFYGNMRGFLVNVASGKEVILMNPDKRKKDPLISELRQLIRPKTVEDNFDYMRGKFNMPATLGFVDKAKHYRDALNGDERNVKGSQSARNLAETSIDLNQYFAPIPRRNRNIFTARSSTDPITYPDDFADIARLCRVSEEPCYDPNENTFEFQYCL</sequence>
<dbReference type="AlphaFoldDB" id="A0A1D2MZW3"/>
<protein>
    <submittedName>
        <fullName evidence="3">Glutamate-rich protein 6</fullName>
    </submittedName>
</protein>
<name>A0A1D2MZW3_ORCCI</name>
<dbReference type="STRING" id="48709.A0A1D2MZW3"/>
<feature type="region of interest" description="Disordered" evidence="1">
    <location>
        <begin position="1"/>
        <end position="58"/>
    </location>
</feature>
<organism evidence="3 4">
    <name type="scientific">Orchesella cincta</name>
    <name type="common">Springtail</name>
    <name type="synonym">Podura cincta</name>
    <dbReference type="NCBI Taxonomy" id="48709"/>
    <lineage>
        <taxon>Eukaryota</taxon>
        <taxon>Metazoa</taxon>
        <taxon>Ecdysozoa</taxon>
        <taxon>Arthropoda</taxon>
        <taxon>Hexapoda</taxon>
        <taxon>Collembola</taxon>
        <taxon>Entomobryomorpha</taxon>
        <taxon>Entomobryoidea</taxon>
        <taxon>Orchesellidae</taxon>
        <taxon>Orchesellinae</taxon>
        <taxon>Orchesella</taxon>
    </lineage>
</organism>
<keyword evidence="4" id="KW-1185">Reference proteome</keyword>
<accession>A0A1D2MZW3</accession>
<dbReference type="EMBL" id="LJIJ01000341">
    <property type="protein sequence ID" value="ODM98576.1"/>
    <property type="molecule type" value="Genomic_DNA"/>
</dbReference>